<dbReference type="WBParaSite" id="HDID_0001069801-mRNA-1">
    <property type="protein sequence ID" value="HDID_0001069801-mRNA-1"/>
    <property type="gene ID" value="HDID_0001069801"/>
</dbReference>
<reference evidence="6 7" key="2">
    <citation type="submission" date="2018-11" db="EMBL/GenBank/DDBJ databases">
        <authorList>
            <consortium name="Pathogen Informatics"/>
        </authorList>
    </citation>
    <scope>NUCLEOTIDE SEQUENCE [LARGE SCALE GENOMIC DNA]</scope>
</reference>
<dbReference type="InterPro" id="IPR053016">
    <property type="entry name" value="CTF18-RFC_complex"/>
</dbReference>
<dbReference type="Gene3D" id="3.40.50.300">
    <property type="entry name" value="P-loop containing nucleotide triphosphate hydrolases"/>
    <property type="match status" value="1"/>
</dbReference>
<evidence type="ECO:0000313" key="7">
    <source>
        <dbReference type="Proteomes" id="UP000274504"/>
    </source>
</evidence>
<comment type="subcellular location">
    <subcellularLocation>
        <location evidence="1">Nucleus</location>
    </subcellularLocation>
</comment>
<dbReference type="GO" id="GO:0005634">
    <property type="term" value="C:nucleus"/>
    <property type="evidence" value="ECO:0007669"/>
    <property type="project" value="UniProtKB-SubCell"/>
</dbReference>
<evidence type="ECO:0000256" key="3">
    <source>
        <dbReference type="ARBA" id="ARBA00043975"/>
    </source>
</evidence>
<gene>
    <name evidence="6" type="ORF">HDID_LOCUS10696</name>
</gene>
<feature type="region of interest" description="Disordered" evidence="4">
    <location>
        <begin position="212"/>
        <end position="236"/>
    </location>
</feature>
<dbReference type="SUPFAM" id="SSF52540">
    <property type="entry name" value="P-loop containing nucleoside triphosphate hydrolases"/>
    <property type="match status" value="1"/>
</dbReference>
<dbReference type="PANTHER" id="PTHR46765">
    <property type="entry name" value="P-LOOP CONTAINING NUCLEOSIDE TRIPHOSPHATE HYDROLASES SUPERFAMILY PROTEIN"/>
    <property type="match status" value="1"/>
</dbReference>
<dbReference type="AlphaFoldDB" id="A0A0R3SY53"/>
<feature type="domain" description="AAA+ ATPase" evidence="5">
    <location>
        <begin position="251"/>
        <end position="384"/>
    </location>
</feature>
<dbReference type="GO" id="GO:0005524">
    <property type="term" value="F:ATP binding"/>
    <property type="evidence" value="ECO:0007669"/>
    <property type="project" value="InterPro"/>
</dbReference>
<comment type="similarity">
    <text evidence="3">Belongs to the activator 1 small subunits family. CTF18 subfamily.</text>
</comment>
<proteinExistence type="inferred from homology"/>
<dbReference type="STRING" id="6216.A0A0R3SY53"/>
<reference evidence="8" key="1">
    <citation type="submission" date="2017-02" db="UniProtKB">
        <authorList>
            <consortium name="WormBaseParasite"/>
        </authorList>
    </citation>
    <scope>IDENTIFICATION</scope>
</reference>
<organism evidence="8">
    <name type="scientific">Hymenolepis diminuta</name>
    <name type="common">Rat tapeworm</name>
    <dbReference type="NCBI Taxonomy" id="6216"/>
    <lineage>
        <taxon>Eukaryota</taxon>
        <taxon>Metazoa</taxon>
        <taxon>Spiralia</taxon>
        <taxon>Lophotrochozoa</taxon>
        <taxon>Platyhelminthes</taxon>
        <taxon>Cestoda</taxon>
        <taxon>Eucestoda</taxon>
        <taxon>Cyclophyllidea</taxon>
        <taxon>Hymenolepididae</taxon>
        <taxon>Hymenolepis</taxon>
    </lineage>
</organism>
<dbReference type="CDD" id="cd00009">
    <property type="entry name" value="AAA"/>
    <property type="match status" value="1"/>
</dbReference>
<evidence type="ECO:0000256" key="4">
    <source>
        <dbReference type="SAM" id="MobiDB-lite"/>
    </source>
</evidence>
<dbReference type="EMBL" id="UYSG01011850">
    <property type="protein sequence ID" value="VDL63816.1"/>
    <property type="molecule type" value="Genomic_DNA"/>
</dbReference>
<dbReference type="Pfam" id="PF00004">
    <property type="entry name" value="AAA"/>
    <property type="match status" value="1"/>
</dbReference>
<evidence type="ECO:0000313" key="8">
    <source>
        <dbReference type="WBParaSite" id="HDID_0001069801-mRNA-1"/>
    </source>
</evidence>
<dbReference type="InterPro" id="IPR003959">
    <property type="entry name" value="ATPase_AAA_core"/>
</dbReference>
<dbReference type="PANTHER" id="PTHR46765:SF1">
    <property type="entry name" value="P-LOOP CONTAINING NUCLEOSIDE TRIPHOSPHATE HYDROLASES SUPERFAMILY PROTEIN"/>
    <property type="match status" value="1"/>
</dbReference>
<evidence type="ECO:0000313" key="6">
    <source>
        <dbReference type="EMBL" id="VDL63816.1"/>
    </source>
</evidence>
<name>A0A0R3SY53_HYMDI</name>
<evidence type="ECO:0000256" key="1">
    <source>
        <dbReference type="ARBA" id="ARBA00004123"/>
    </source>
</evidence>
<keyword evidence="2" id="KW-0539">Nucleus</keyword>
<dbReference type="Proteomes" id="UP000274504">
    <property type="component" value="Unassembled WGS sequence"/>
</dbReference>
<accession>A0A0R3SY53</accession>
<dbReference type="SMART" id="SM00382">
    <property type="entry name" value="AAA"/>
    <property type="match status" value="1"/>
</dbReference>
<dbReference type="InterPro" id="IPR027417">
    <property type="entry name" value="P-loop_NTPase"/>
</dbReference>
<dbReference type="InterPro" id="IPR003593">
    <property type="entry name" value="AAA+_ATPase"/>
</dbReference>
<evidence type="ECO:0000256" key="2">
    <source>
        <dbReference type="ARBA" id="ARBA00023242"/>
    </source>
</evidence>
<dbReference type="OrthoDB" id="2195431at2759"/>
<evidence type="ECO:0000259" key="5">
    <source>
        <dbReference type="SMART" id="SM00382"/>
    </source>
</evidence>
<feature type="region of interest" description="Disordered" evidence="4">
    <location>
        <begin position="46"/>
        <end position="74"/>
    </location>
</feature>
<dbReference type="GO" id="GO:0016887">
    <property type="term" value="F:ATP hydrolysis activity"/>
    <property type="evidence" value="ECO:0007669"/>
    <property type="project" value="InterPro"/>
</dbReference>
<protein>
    <submittedName>
        <fullName evidence="8">AAA domain-containing protein</fullName>
    </submittedName>
</protein>
<sequence>MDVDSIDIDEQLAILEEIEGIKNANLVHQIMGGSDGHHSKNVRKHLIDLDSPEEGPSTSYPPKRRKTLIPDIPPAPKRSECYLHNRIPNSGDYVPITFSDGRRRYLAVESDSNSSDISATLKQHKRLLPEDLCKLIYDAEQLGKFQRTLATVESPNTSQLEDQLWVKKYEPACYLDLISAEHVNRQLLYWLKAWDLSVFGVESKAVQSRVRQAEDATSEGDQKPKQQQYQQRPEGEITIAQMDYKDGRRPHYRIVLLSGPPGLGKTTMAHLLARHAGYQIVETNARLVEAVVSSQASLNANGGGDVGSGIALKPSCLIIDEVDGALPAAVEVLAEAAATPLIQERKRGKKRALVLKRPVICISKLEDIVIDKRFLSTLAETSGRDIRSCLNVLQVTGYFLFSICCRIMVKIQLQI</sequence>